<evidence type="ECO:0000313" key="2">
    <source>
        <dbReference type="EMBL" id="WIX77497.1"/>
    </source>
</evidence>
<evidence type="ECO:0000313" key="3">
    <source>
        <dbReference type="Proteomes" id="UP001236014"/>
    </source>
</evidence>
<sequence length="257" mass="26515">MTEPVLYEVTDGVAVLTLNAPRKRNAIDGALAGALIDACERIDADLSVGSAVIQGAGGYFCSGGDRDELAAISAAPASDEGIRATQRIYDAFLRFGALKVPTVAAVRGGAVGAGMNLALAADVRVVAEDAVLASGFTRLGVHPGGGHYTLLTRVVTPEAATVLGVLGESVNGRRAVELGLAYEAQPDEEVEPRALALAARGGTDPALTRAAIRSLRAEVGPPALSWQAAVPLEQSAQLWSFARKGSDRWKGTERASD</sequence>
<dbReference type="Gene3D" id="3.90.226.10">
    <property type="entry name" value="2-enoyl-CoA Hydratase, Chain A, domain 1"/>
    <property type="match status" value="1"/>
</dbReference>
<dbReference type="GO" id="GO:0003824">
    <property type="term" value="F:catalytic activity"/>
    <property type="evidence" value="ECO:0007669"/>
    <property type="project" value="InterPro"/>
</dbReference>
<dbReference type="InterPro" id="IPR001753">
    <property type="entry name" value="Enoyl-CoA_hydra/iso"/>
</dbReference>
<dbReference type="Pfam" id="PF00378">
    <property type="entry name" value="ECH_1"/>
    <property type="match status" value="1"/>
</dbReference>
<dbReference type="RefSeq" id="WP_285968238.1">
    <property type="nucleotide sequence ID" value="NZ_CP127294.1"/>
</dbReference>
<dbReference type="PROSITE" id="PS00166">
    <property type="entry name" value="ENOYL_COA_HYDRATASE"/>
    <property type="match status" value="1"/>
</dbReference>
<dbReference type="PANTHER" id="PTHR43459">
    <property type="entry name" value="ENOYL-COA HYDRATASE"/>
    <property type="match status" value="1"/>
</dbReference>
<comment type="similarity">
    <text evidence="1">Belongs to the enoyl-CoA hydratase/isomerase family.</text>
</comment>
<reference evidence="2 3" key="1">
    <citation type="submission" date="2023-06" db="EMBL/GenBank/DDBJ databases">
        <authorList>
            <person name="Oyuntsetseg B."/>
            <person name="Kim S.B."/>
        </authorList>
    </citation>
    <scope>NUCLEOTIDE SEQUENCE [LARGE SCALE GENOMIC DNA]</scope>
    <source>
        <strain evidence="2 3">2-15</strain>
    </source>
</reference>
<keyword evidence="3" id="KW-1185">Reference proteome</keyword>
<dbReference type="EMBL" id="CP127294">
    <property type="protein sequence ID" value="WIX77497.1"/>
    <property type="molecule type" value="Genomic_DNA"/>
</dbReference>
<evidence type="ECO:0000256" key="1">
    <source>
        <dbReference type="RuleBase" id="RU003707"/>
    </source>
</evidence>
<name>A0A9Y2ICD8_9PSEU</name>
<dbReference type="KEGG" id="acab:QRX50_39825"/>
<dbReference type="Proteomes" id="UP001236014">
    <property type="component" value="Chromosome"/>
</dbReference>
<protein>
    <submittedName>
        <fullName evidence="2">Enoyl-CoA hydratase/isomerase family protein</fullName>
    </submittedName>
</protein>
<dbReference type="InterPro" id="IPR029045">
    <property type="entry name" value="ClpP/crotonase-like_dom_sf"/>
</dbReference>
<dbReference type="AlphaFoldDB" id="A0A9Y2ICD8"/>
<dbReference type="CDD" id="cd06558">
    <property type="entry name" value="crotonase-like"/>
    <property type="match status" value="1"/>
</dbReference>
<gene>
    <name evidence="2" type="ORF">QRX50_39825</name>
</gene>
<organism evidence="2 3">
    <name type="scientific">Amycolatopsis carbonis</name>
    <dbReference type="NCBI Taxonomy" id="715471"/>
    <lineage>
        <taxon>Bacteria</taxon>
        <taxon>Bacillati</taxon>
        <taxon>Actinomycetota</taxon>
        <taxon>Actinomycetes</taxon>
        <taxon>Pseudonocardiales</taxon>
        <taxon>Pseudonocardiaceae</taxon>
        <taxon>Amycolatopsis</taxon>
    </lineage>
</organism>
<dbReference type="InterPro" id="IPR018376">
    <property type="entry name" value="Enoyl-CoA_hyd/isom_CS"/>
</dbReference>
<proteinExistence type="inferred from homology"/>
<dbReference type="SUPFAM" id="SSF52096">
    <property type="entry name" value="ClpP/crotonase"/>
    <property type="match status" value="1"/>
</dbReference>
<accession>A0A9Y2ICD8</accession>
<dbReference type="PANTHER" id="PTHR43459:SF1">
    <property type="entry name" value="EG:BACN32G11.4 PROTEIN"/>
    <property type="match status" value="1"/>
</dbReference>